<evidence type="ECO:0000256" key="5">
    <source>
        <dbReference type="ARBA" id="ARBA00022777"/>
    </source>
</evidence>
<evidence type="ECO:0000313" key="12">
    <source>
        <dbReference type="Proteomes" id="UP000242877"/>
    </source>
</evidence>
<keyword evidence="12" id="KW-1185">Reference proteome</keyword>
<name>A0A167YXH9_9EURO</name>
<dbReference type="InterPro" id="IPR011009">
    <property type="entry name" value="Kinase-like_dom_sf"/>
</dbReference>
<dbReference type="VEuPathDB" id="FungiDB:AAP_03101"/>
<evidence type="ECO:0000313" key="11">
    <source>
        <dbReference type="EMBL" id="KZZ91882.1"/>
    </source>
</evidence>
<dbReference type="EMBL" id="AZGZ01000012">
    <property type="protein sequence ID" value="KZZ91882.1"/>
    <property type="molecule type" value="Genomic_DNA"/>
</dbReference>
<evidence type="ECO:0000256" key="6">
    <source>
        <dbReference type="ARBA" id="ARBA00022840"/>
    </source>
</evidence>
<dbReference type="PROSITE" id="PS00108">
    <property type="entry name" value="PROTEIN_KINASE_ST"/>
    <property type="match status" value="1"/>
</dbReference>
<dbReference type="GO" id="GO:0004674">
    <property type="term" value="F:protein serine/threonine kinase activity"/>
    <property type="evidence" value="ECO:0007669"/>
    <property type="project" value="UniProtKB-KW"/>
</dbReference>
<dbReference type="InterPro" id="IPR050660">
    <property type="entry name" value="NEK_Ser/Thr_kinase"/>
</dbReference>
<comment type="catalytic activity">
    <reaction evidence="7">
        <text>L-threonyl-[protein] + ATP = O-phospho-L-threonyl-[protein] + ADP + H(+)</text>
        <dbReference type="Rhea" id="RHEA:46608"/>
        <dbReference type="Rhea" id="RHEA-COMP:11060"/>
        <dbReference type="Rhea" id="RHEA-COMP:11605"/>
        <dbReference type="ChEBI" id="CHEBI:15378"/>
        <dbReference type="ChEBI" id="CHEBI:30013"/>
        <dbReference type="ChEBI" id="CHEBI:30616"/>
        <dbReference type="ChEBI" id="CHEBI:61977"/>
        <dbReference type="ChEBI" id="CHEBI:456216"/>
        <dbReference type="EC" id="2.7.11.1"/>
    </reaction>
</comment>
<reference evidence="11 12" key="1">
    <citation type="journal article" date="2016" name="Genome Biol. Evol.">
        <title>Divergent and convergent evolution of fungal pathogenicity.</title>
        <authorList>
            <person name="Shang Y."/>
            <person name="Xiao G."/>
            <person name="Zheng P."/>
            <person name="Cen K."/>
            <person name="Zhan S."/>
            <person name="Wang C."/>
        </authorList>
    </citation>
    <scope>NUCLEOTIDE SEQUENCE [LARGE SCALE GENOMIC DNA]</scope>
    <source>
        <strain evidence="11 12">ARSEF 7405</strain>
    </source>
</reference>
<keyword evidence="3" id="KW-0808">Transferase</keyword>
<evidence type="ECO:0000256" key="8">
    <source>
        <dbReference type="ARBA" id="ARBA00048679"/>
    </source>
</evidence>
<keyword evidence="2" id="KW-0723">Serine/threonine-protein kinase</keyword>
<keyword evidence="5 11" id="KW-0418">Kinase</keyword>
<dbReference type="InterPro" id="IPR000719">
    <property type="entry name" value="Prot_kinase_dom"/>
</dbReference>
<dbReference type="InterPro" id="IPR008271">
    <property type="entry name" value="Ser/Thr_kinase_AS"/>
</dbReference>
<dbReference type="GO" id="GO:0005524">
    <property type="term" value="F:ATP binding"/>
    <property type="evidence" value="ECO:0007669"/>
    <property type="project" value="UniProtKB-KW"/>
</dbReference>
<proteinExistence type="predicted"/>
<dbReference type="PANTHER" id="PTHR43671">
    <property type="entry name" value="SERINE/THREONINE-PROTEIN KINASE NEK"/>
    <property type="match status" value="1"/>
</dbReference>
<dbReference type="AlphaFoldDB" id="A0A167YXH9"/>
<sequence length="409" mass="44208">MVVQPPSPPPENFTLSAPNKNVPLNPETAEDKDISTHTDVRRREHGIPATLCCPFNVVYIQPDGPGSSDFARGRFSRVSRAIPAPPSPPLSPRSPSRRTATAAAVDADSVDNVTAASCSSLPAPGTLLAVKRPATGTKVETASLQAEAAVLSYISARTELKERREHIVNFYGFMPQQNALVLDMVDLTLEKYILDEKVCSAASSSDPVIGLEQWLHLTLSLTKGLEWLHQEAGVVHGDIKPANVMLRAKKHIHSSPPSSSLPEDSFPYHAIYADFGSAHILSLSLDVSSSSTFSVGTPAFTAPELLSLRSPVKCPTKASDVFSLAATLVAAITGDVRLYEISSTVAMYHMAQNGHLILDNVRNSYPMRLLPRSMPVQLLKGAVAKSPEDRWTASEWTSLVQHEISHRPS</sequence>
<dbReference type="SMART" id="SM00220">
    <property type="entry name" value="S_TKc"/>
    <property type="match status" value="1"/>
</dbReference>
<evidence type="ECO:0000256" key="7">
    <source>
        <dbReference type="ARBA" id="ARBA00047899"/>
    </source>
</evidence>
<feature type="compositionally biased region" description="Pro residues" evidence="9">
    <location>
        <begin position="1"/>
        <end position="11"/>
    </location>
</feature>
<comment type="catalytic activity">
    <reaction evidence="8">
        <text>L-seryl-[protein] + ATP = O-phospho-L-seryl-[protein] + ADP + H(+)</text>
        <dbReference type="Rhea" id="RHEA:17989"/>
        <dbReference type="Rhea" id="RHEA-COMP:9863"/>
        <dbReference type="Rhea" id="RHEA-COMP:11604"/>
        <dbReference type="ChEBI" id="CHEBI:15378"/>
        <dbReference type="ChEBI" id="CHEBI:29999"/>
        <dbReference type="ChEBI" id="CHEBI:30616"/>
        <dbReference type="ChEBI" id="CHEBI:83421"/>
        <dbReference type="ChEBI" id="CHEBI:456216"/>
        <dbReference type="EC" id="2.7.11.1"/>
    </reaction>
</comment>
<evidence type="ECO:0000256" key="1">
    <source>
        <dbReference type="ARBA" id="ARBA00012513"/>
    </source>
</evidence>
<accession>A0A167YXH9</accession>
<comment type="caution">
    <text evidence="11">The sequence shown here is derived from an EMBL/GenBank/DDBJ whole genome shotgun (WGS) entry which is preliminary data.</text>
</comment>
<feature type="domain" description="Protein kinase" evidence="10">
    <location>
        <begin position="64"/>
        <end position="405"/>
    </location>
</feature>
<evidence type="ECO:0000259" key="10">
    <source>
        <dbReference type="PROSITE" id="PS50011"/>
    </source>
</evidence>
<dbReference type="EC" id="2.7.11.1" evidence="1"/>
<feature type="region of interest" description="Disordered" evidence="9">
    <location>
        <begin position="1"/>
        <end position="36"/>
    </location>
</feature>
<evidence type="ECO:0000256" key="9">
    <source>
        <dbReference type="SAM" id="MobiDB-lite"/>
    </source>
</evidence>
<dbReference type="Pfam" id="PF00069">
    <property type="entry name" value="Pkinase"/>
    <property type="match status" value="1"/>
</dbReference>
<evidence type="ECO:0000256" key="2">
    <source>
        <dbReference type="ARBA" id="ARBA00022527"/>
    </source>
</evidence>
<dbReference type="PANTHER" id="PTHR43671:SF98">
    <property type="entry name" value="SERINE_THREONINE-PROTEIN KINASE NEK11"/>
    <property type="match status" value="1"/>
</dbReference>
<keyword evidence="4" id="KW-0547">Nucleotide-binding</keyword>
<dbReference type="SUPFAM" id="SSF56112">
    <property type="entry name" value="Protein kinase-like (PK-like)"/>
    <property type="match status" value="1"/>
</dbReference>
<evidence type="ECO:0000256" key="3">
    <source>
        <dbReference type="ARBA" id="ARBA00022679"/>
    </source>
</evidence>
<protein>
    <recommendedName>
        <fullName evidence="1">non-specific serine/threonine protein kinase</fullName>
        <ecNumber evidence="1">2.7.11.1</ecNumber>
    </recommendedName>
</protein>
<dbReference type="Proteomes" id="UP000242877">
    <property type="component" value="Unassembled WGS sequence"/>
</dbReference>
<dbReference type="PROSITE" id="PS50011">
    <property type="entry name" value="PROTEIN_KINASE_DOM"/>
    <property type="match status" value="1"/>
</dbReference>
<organism evidence="11 12">
    <name type="scientific">Ascosphaera apis ARSEF 7405</name>
    <dbReference type="NCBI Taxonomy" id="392613"/>
    <lineage>
        <taxon>Eukaryota</taxon>
        <taxon>Fungi</taxon>
        <taxon>Dikarya</taxon>
        <taxon>Ascomycota</taxon>
        <taxon>Pezizomycotina</taxon>
        <taxon>Eurotiomycetes</taxon>
        <taxon>Eurotiomycetidae</taxon>
        <taxon>Onygenales</taxon>
        <taxon>Ascosphaeraceae</taxon>
        <taxon>Ascosphaera</taxon>
    </lineage>
</organism>
<dbReference type="Gene3D" id="1.10.510.10">
    <property type="entry name" value="Transferase(Phosphotransferase) domain 1"/>
    <property type="match status" value="1"/>
</dbReference>
<gene>
    <name evidence="11" type="ORF">AAP_03101</name>
</gene>
<dbReference type="OrthoDB" id="626167at2759"/>
<keyword evidence="6" id="KW-0067">ATP-binding</keyword>
<evidence type="ECO:0000256" key="4">
    <source>
        <dbReference type="ARBA" id="ARBA00022741"/>
    </source>
</evidence>